<proteinExistence type="predicted"/>
<evidence type="ECO:0000313" key="1">
    <source>
        <dbReference type="EMBL" id="OAF65093.1"/>
    </source>
</evidence>
<dbReference type="EMBL" id="LWCA01001452">
    <property type="protein sequence ID" value="OAF65093.1"/>
    <property type="molecule type" value="Genomic_DNA"/>
</dbReference>
<keyword evidence="2" id="KW-1185">Reference proteome</keyword>
<dbReference type="Proteomes" id="UP000078046">
    <property type="component" value="Unassembled WGS sequence"/>
</dbReference>
<name>A0A177AUM7_9BILA</name>
<dbReference type="AlphaFoldDB" id="A0A177AUM7"/>
<accession>A0A177AUM7</accession>
<dbReference type="OrthoDB" id="10249888at2759"/>
<comment type="caution">
    <text evidence="1">The sequence shown here is derived from an EMBL/GenBank/DDBJ whole genome shotgun (WGS) entry which is preliminary data.</text>
</comment>
<protein>
    <submittedName>
        <fullName evidence="1">Uncharacterized protein</fullName>
    </submittedName>
</protein>
<sequence>MLKKNGDSYSPLEAIAIMKEFPHEIVANDLCATCGIDMSNRYSDNIISMIHDNLRIKFAEKYAEQKKLKGEE</sequence>
<gene>
    <name evidence="1" type="ORF">A3Q56_07202</name>
</gene>
<organism evidence="1 2">
    <name type="scientific">Intoshia linei</name>
    <dbReference type="NCBI Taxonomy" id="1819745"/>
    <lineage>
        <taxon>Eukaryota</taxon>
        <taxon>Metazoa</taxon>
        <taxon>Spiralia</taxon>
        <taxon>Lophotrochozoa</taxon>
        <taxon>Mesozoa</taxon>
        <taxon>Orthonectida</taxon>
        <taxon>Rhopaluridae</taxon>
        <taxon>Intoshia</taxon>
    </lineage>
</organism>
<evidence type="ECO:0000313" key="2">
    <source>
        <dbReference type="Proteomes" id="UP000078046"/>
    </source>
</evidence>
<reference evidence="1 2" key="1">
    <citation type="submission" date="2016-04" db="EMBL/GenBank/DDBJ databases">
        <title>The genome of Intoshia linei affirms orthonectids as highly simplified spiralians.</title>
        <authorList>
            <person name="Mikhailov K.V."/>
            <person name="Slusarev G.S."/>
            <person name="Nikitin M.A."/>
            <person name="Logacheva M.D."/>
            <person name="Penin A."/>
            <person name="Aleoshin V."/>
            <person name="Panchin Y.V."/>
        </authorList>
    </citation>
    <scope>NUCLEOTIDE SEQUENCE [LARGE SCALE GENOMIC DNA]</scope>
    <source>
        <strain evidence="1">Intl2013</strain>
        <tissue evidence="1">Whole animal</tissue>
    </source>
</reference>